<keyword evidence="1" id="KW-1133">Transmembrane helix</keyword>
<protein>
    <submittedName>
        <fullName evidence="2">Uncharacterized protein</fullName>
    </submittedName>
</protein>
<comment type="caution">
    <text evidence="2">The sequence shown here is derived from an EMBL/GenBank/DDBJ whole genome shotgun (WGS) entry which is preliminary data.</text>
</comment>
<keyword evidence="1" id="KW-0812">Transmembrane</keyword>
<keyword evidence="1" id="KW-0472">Membrane</keyword>
<organism evidence="2 3">
    <name type="scientific">Aerococcus christensenii</name>
    <dbReference type="NCBI Taxonomy" id="87541"/>
    <lineage>
        <taxon>Bacteria</taxon>
        <taxon>Bacillati</taxon>
        <taxon>Bacillota</taxon>
        <taxon>Bacilli</taxon>
        <taxon>Lactobacillales</taxon>
        <taxon>Aerococcaceae</taxon>
        <taxon>Aerococcus</taxon>
    </lineage>
</organism>
<evidence type="ECO:0000313" key="2">
    <source>
        <dbReference type="EMBL" id="KXB33400.1"/>
    </source>
</evidence>
<sequence length="67" mass="8130">MNNNYVCRRQEEHLYALFLGSICLWVGIYLLQMYRAFCLEDFVDVDDKRIIIKKEREQGVLFYLGYL</sequence>
<proteinExistence type="predicted"/>
<evidence type="ECO:0000313" key="3">
    <source>
        <dbReference type="Proteomes" id="UP000070422"/>
    </source>
</evidence>
<reference evidence="2 3" key="1">
    <citation type="submission" date="2016-01" db="EMBL/GenBank/DDBJ databases">
        <authorList>
            <person name="Oliw E.H."/>
        </authorList>
    </citation>
    <scope>NUCLEOTIDE SEQUENCE [LARGE SCALE GENOMIC DNA]</scope>
    <source>
        <strain evidence="2 3">KA00635</strain>
    </source>
</reference>
<dbReference type="AlphaFoldDB" id="A0A133XR41"/>
<dbReference type="EMBL" id="LSCQ01000100">
    <property type="protein sequence ID" value="KXB33400.1"/>
    <property type="molecule type" value="Genomic_DNA"/>
</dbReference>
<feature type="transmembrane region" description="Helical" evidence="1">
    <location>
        <begin position="13"/>
        <end position="31"/>
    </location>
</feature>
<evidence type="ECO:0000256" key="1">
    <source>
        <dbReference type="SAM" id="Phobius"/>
    </source>
</evidence>
<name>A0A133XR41_9LACT</name>
<dbReference type="PATRIC" id="fig|87541.4.peg.1670"/>
<dbReference type="Proteomes" id="UP000070422">
    <property type="component" value="Unassembled WGS sequence"/>
</dbReference>
<accession>A0A133XR41</accession>
<gene>
    <name evidence="2" type="ORF">HMPREF3187_01691</name>
</gene>